<dbReference type="Proteomes" id="UP001176891">
    <property type="component" value="Unassembled WGS sequence"/>
</dbReference>
<dbReference type="EMBL" id="JAUOEM010000002">
    <property type="protein sequence ID" value="MDO5987137.1"/>
    <property type="molecule type" value="Genomic_DNA"/>
</dbReference>
<protein>
    <submittedName>
        <fullName evidence="2">Uncharacterized protein</fullName>
    </submittedName>
</protein>
<evidence type="ECO:0000313" key="3">
    <source>
        <dbReference type="Proteomes" id="UP001176891"/>
    </source>
</evidence>
<dbReference type="RefSeq" id="WP_303281682.1">
    <property type="nucleotide sequence ID" value="NZ_BAABCZ010000005.1"/>
</dbReference>
<feature type="transmembrane region" description="Helical" evidence="1">
    <location>
        <begin position="64"/>
        <end position="87"/>
    </location>
</feature>
<feature type="transmembrane region" description="Helical" evidence="1">
    <location>
        <begin position="12"/>
        <end position="32"/>
    </location>
</feature>
<keyword evidence="3" id="KW-1185">Reference proteome</keyword>
<evidence type="ECO:0000313" key="2">
    <source>
        <dbReference type="EMBL" id="MDO5987137.1"/>
    </source>
</evidence>
<proteinExistence type="predicted"/>
<sequence>MKQILRATIRPIFIGFLFYLFVLLANNSGFIAEDLIRTWTTLIAGVLFLYLIAFAAIKDRKSFGIATIGFSIAHLLFSIGMPVFMIINEVFFVDHSKKPPRSLLEKDNIQIIVDFKKCHKIRYGTFILAYDTIIRYSENNKDYEIVKTFDSQTTNRIKWLDSCSYVRFNEDNGLTSEYLRLGNFKGGTHDIYSKPTNLHKLSDEKIEMASELKN</sequence>
<keyword evidence="1" id="KW-0472">Membrane</keyword>
<keyword evidence="1" id="KW-1133">Transmembrane helix</keyword>
<gene>
    <name evidence="2" type="ORF">Q4Q39_06990</name>
</gene>
<feature type="transmembrane region" description="Helical" evidence="1">
    <location>
        <begin position="38"/>
        <end position="57"/>
    </location>
</feature>
<organism evidence="2 3">
    <name type="scientific">Flavivirga amylovorans</name>
    <dbReference type="NCBI Taxonomy" id="870486"/>
    <lineage>
        <taxon>Bacteria</taxon>
        <taxon>Pseudomonadati</taxon>
        <taxon>Bacteroidota</taxon>
        <taxon>Flavobacteriia</taxon>
        <taxon>Flavobacteriales</taxon>
        <taxon>Flavobacteriaceae</taxon>
        <taxon>Flavivirga</taxon>
    </lineage>
</organism>
<name>A0ABT8WZN4_9FLAO</name>
<reference evidence="2" key="1">
    <citation type="submission" date="2023-07" db="EMBL/GenBank/DDBJ databases">
        <title>Two novel species in the genus Flavivirga.</title>
        <authorList>
            <person name="Kwon K."/>
        </authorList>
    </citation>
    <scope>NUCLEOTIDE SEQUENCE</scope>
    <source>
        <strain evidence="2">KACC 14157</strain>
    </source>
</reference>
<comment type="caution">
    <text evidence="2">The sequence shown here is derived from an EMBL/GenBank/DDBJ whole genome shotgun (WGS) entry which is preliminary data.</text>
</comment>
<accession>A0ABT8WZN4</accession>
<evidence type="ECO:0000256" key="1">
    <source>
        <dbReference type="SAM" id="Phobius"/>
    </source>
</evidence>
<keyword evidence="1" id="KW-0812">Transmembrane</keyword>